<organism evidence="2 3">
    <name type="scientific">Mucilaginibacter sabulilitoris</name>
    <dbReference type="NCBI Taxonomy" id="1173583"/>
    <lineage>
        <taxon>Bacteria</taxon>
        <taxon>Pseudomonadati</taxon>
        <taxon>Bacteroidota</taxon>
        <taxon>Sphingobacteriia</taxon>
        <taxon>Sphingobacteriales</taxon>
        <taxon>Sphingobacteriaceae</taxon>
        <taxon>Mucilaginibacter</taxon>
    </lineage>
</organism>
<name>A0ABZ0TVS0_9SPHI</name>
<proteinExistence type="predicted"/>
<keyword evidence="3" id="KW-1185">Reference proteome</keyword>
<dbReference type="Pfam" id="PF17293">
    <property type="entry name" value="Arm-DNA-bind_5"/>
    <property type="match status" value="1"/>
</dbReference>
<protein>
    <submittedName>
        <fullName evidence="2">Arm DNA-binding domain-containing protein</fullName>
    </submittedName>
</protein>
<reference evidence="2 3" key="1">
    <citation type="submission" date="2023-11" db="EMBL/GenBank/DDBJ databases">
        <title>Analysis of the Genomes of Mucilaginibacter gossypii cycad 4 and M. sabulilitoris SNA2: microbes with the potential for plant growth promotion.</title>
        <authorList>
            <person name="Hirsch A.M."/>
            <person name="Humm E."/>
            <person name="Rubbi M."/>
            <person name="Del Vecchio G."/>
            <person name="Ha S.M."/>
            <person name="Pellegrini M."/>
            <person name="Gunsalus R.P."/>
        </authorList>
    </citation>
    <scope>NUCLEOTIDE SEQUENCE [LARGE SCALE GENOMIC DNA]</scope>
    <source>
        <strain evidence="2 3">SNA2</strain>
    </source>
</reference>
<gene>
    <name evidence="2" type="ORF">SNE25_15945</name>
</gene>
<evidence type="ECO:0000313" key="2">
    <source>
        <dbReference type="EMBL" id="WPU97014.1"/>
    </source>
</evidence>
<dbReference type="GO" id="GO:0003677">
    <property type="term" value="F:DNA binding"/>
    <property type="evidence" value="ECO:0007669"/>
    <property type="project" value="UniProtKB-KW"/>
</dbReference>
<dbReference type="Proteomes" id="UP001324380">
    <property type="component" value="Chromosome"/>
</dbReference>
<feature type="domain" description="Arm DNA-binding" evidence="1">
    <location>
        <begin position="13"/>
        <end position="97"/>
    </location>
</feature>
<keyword evidence="2" id="KW-0238">DNA-binding</keyword>
<dbReference type="InterPro" id="IPR035386">
    <property type="entry name" value="Arm-DNA-bind_5"/>
</dbReference>
<dbReference type="EMBL" id="CP139558">
    <property type="protein sequence ID" value="WPU97014.1"/>
    <property type="molecule type" value="Genomic_DNA"/>
</dbReference>
<evidence type="ECO:0000313" key="3">
    <source>
        <dbReference type="Proteomes" id="UP001324380"/>
    </source>
</evidence>
<dbReference type="RefSeq" id="WP_321566100.1">
    <property type="nucleotide sequence ID" value="NZ_CP139558.1"/>
</dbReference>
<accession>A0ABZ0TVS0</accession>
<evidence type="ECO:0000259" key="1">
    <source>
        <dbReference type="Pfam" id="PF17293"/>
    </source>
</evidence>
<sequence>MKTTNSFGIHFNIRTDKERDGGAPVFAIITVNGQRASMVLKDRISVKSWDMKNGIGKSNTSEGKKVNVYLDETRQSITDCYKDLHAQRKVITSESLKAAYLRTGNDQSA</sequence>